<proteinExistence type="predicted"/>
<evidence type="ECO:0000313" key="2">
    <source>
        <dbReference type="EMBL" id="BCX46819.1"/>
    </source>
</evidence>
<protein>
    <recommendedName>
        <fullName evidence="4">Transmembrane protein</fullName>
    </recommendedName>
</protein>
<keyword evidence="1" id="KW-1133">Transmembrane helix</keyword>
<feature type="transmembrane region" description="Helical" evidence="1">
    <location>
        <begin position="128"/>
        <end position="149"/>
    </location>
</feature>
<organism evidence="2 3">
    <name type="scientific">Haloferula helveola</name>
    <dbReference type="NCBI Taxonomy" id="490095"/>
    <lineage>
        <taxon>Bacteria</taxon>
        <taxon>Pseudomonadati</taxon>
        <taxon>Verrucomicrobiota</taxon>
        <taxon>Verrucomicrobiia</taxon>
        <taxon>Verrucomicrobiales</taxon>
        <taxon>Verrucomicrobiaceae</taxon>
        <taxon>Haloferula</taxon>
    </lineage>
</organism>
<evidence type="ECO:0008006" key="4">
    <source>
        <dbReference type="Google" id="ProtNLM"/>
    </source>
</evidence>
<gene>
    <name evidence="2" type="ORF">HAHE_07270</name>
</gene>
<accession>A0ABN6GZW7</accession>
<feature type="transmembrane region" description="Helical" evidence="1">
    <location>
        <begin position="12"/>
        <end position="30"/>
    </location>
</feature>
<sequence length="220" mass="24677">MIPLTQDRSFFVWGVVFLVFHAFYCVTAIATGTPQSCLWFCVTLVLLFGIGLITENVLLVSSVVSSGFFLNLPLVIDLLAHRFAGKILIGSGAYVLDLTPFGYAVTFYHVFLLSVPVWAVFRLRRFDRWAWAVSSGHYLALSLLTLALVDASSDVNYVREATDLAGAYAMKPEGMPYWLFHWLMMTFVLILPGHVLFRVLVYLWARLRGGRLNEGRAADA</sequence>
<evidence type="ECO:0000256" key="1">
    <source>
        <dbReference type="SAM" id="Phobius"/>
    </source>
</evidence>
<keyword evidence="1" id="KW-0812">Transmembrane</keyword>
<dbReference type="Proteomes" id="UP001374893">
    <property type="component" value="Chromosome"/>
</dbReference>
<name>A0ABN6GZW7_9BACT</name>
<feature type="transmembrane region" description="Helical" evidence="1">
    <location>
        <begin position="37"/>
        <end position="64"/>
    </location>
</feature>
<keyword evidence="1" id="KW-0472">Membrane</keyword>
<feature type="transmembrane region" description="Helical" evidence="1">
    <location>
        <begin position="179"/>
        <end position="205"/>
    </location>
</feature>
<keyword evidence="3" id="KW-1185">Reference proteome</keyword>
<dbReference type="RefSeq" id="WP_338688713.1">
    <property type="nucleotide sequence ID" value="NZ_AP024702.1"/>
</dbReference>
<feature type="transmembrane region" description="Helical" evidence="1">
    <location>
        <begin position="101"/>
        <end position="121"/>
    </location>
</feature>
<evidence type="ECO:0000313" key="3">
    <source>
        <dbReference type="Proteomes" id="UP001374893"/>
    </source>
</evidence>
<reference evidence="2 3" key="1">
    <citation type="submission" date="2021-06" db="EMBL/GenBank/DDBJ databases">
        <title>Complete genome of Haloferula helveola possessing various polysaccharide degrading enzymes.</title>
        <authorList>
            <person name="Takami H."/>
            <person name="Huang C."/>
            <person name="Hamasaki K."/>
        </authorList>
    </citation>
    <scope>NUCLEOTIDE SEQUENCE [LARGE SCALE GENOMIC DNA]</scope>
    <source>
        <strain evidence="2 3">CN-1</strain>
    </source>
</reference>
<dbReference type="EMBL" id="AP024702">
    <property type="protein sequence ID" value="BCX46819.1"/>
    <property type="molecule type" value="Genomic_DNA"/>
</dbReference>